<dbReference type="EnsemblMetazoa" id="ASIC018751-RA">
    <property type="protein sequence ID" value="ASIC018751-PA"/>
    <property type="gene ID" value="ASIC018751"/>
</dbReference>
<dbReference type="EMBL" id="KE525349">
    <property type="protein sequence ID" value="KFB50710.1"/>
    <property type="molecule type" value="Genomic_DNA"/>
</dbReference>
<dbReference type="AlphaFoldDB" id="A0A084WKG6"/>
<reference evidence="1 3" key="1">
    <citation type="journal article" date="2014" name="BMC Genomics">
        <title>Genome sequence of Anopheles sinensis provides insight into genetics basis of mosquito competence for malaria parasites.</title>
        <authorList>
            <person name="Zhou D."/>
            <person name="Zhang D."/>
            <person name="Ding G."/>
            <person name="Shi L."/>
            <person name="Hou Q."/>
            <person name="Ye Y."/>
            <person name="Xu Y."/>
            <person name="Zhou H."/>
            <person name="Xiong C."/>
            <person name="Li S."/>
            <person name="Yu J."/>
            <person name="Hong S."/>
            <person name="Yu X."/>
            <person name="Zou P."/>
            <person name="Chen C."/>
            <person name="Chang X."/>
            <person name="Wang W."/>
            <person name="Lv Y."/>
            <person name="Sun Y."/>
            <person name="Ma L."/>
            <person name="Shen B."/>
            <person name="Zhu C."/>
        </authorList>
    </citation>
    <scope>NUCLEOTIDE SEQUENCE [LARGE SCALE GENOMIC DNA]</scope>
</reference>
<keyword evidence="3" id="KW-1185">Reference proteome</keyword>
<evidence type="ECO:0000313" key="2">
    <source>
        <dbReference type="EnsemblMetazoa" id="ASIC018751-PA"/>
    </source>
</evidence>
<proteinExistence type="predicted"/>
<dbReference type="VEuPathDB" id="VectorBase:ASIC018751"/>
<protein>
    <submittedName>
        <fullName evidence="1 2">Uncharacterized protein</fullName>
    </submittedName>
</protein>
<sequence>MNKVHAYRAKCCANKRPRDLLRTTGDRRSAWFIKCNTICGHSGCKNVAKQSNKPLVRERYRLTGGNPVTSGGSKFTYPPETVLRGGVWLSESHPDSFGDGNMEIFPLRSSLKVDAEKHGCRS</sequence>
<organism evidence="1">
    <name type="scientific">Anopheles sinensis</name>
    <name type="common">Mosquito</name>
    <dbReference type="NCBI Taxonomy" id="74873"/>
    <lineage>
        <taxon>Eukaryota</taxon>
        <taxon>Metazoa</taxon>
        <taxon>Ecdysozoa</taxon>
        <taxon>Arthropoda</taxon>
        <taxon>Hexapoda</taxon>
        <taxon>Insecta</taxon>
        <taxon>Pterygota</taxon>
        <taxon>Neoptera</taxon>
        <taxon>Endopterygota</taxon>
        <taxon>Diptera</taxon>
        <taxon>Nematocera</taxon>
        <taxon>Culicoidea</taxon>
        <taxon>Culicidae</taxon>
        <taxon>Anophelinae</taxon>
        <taxon>Anopheles</taxon>
    </lineage>
</organism>
<accession>A0A084WKG6</accession>
<dbReference type="EMBL" id="ATLV01024120">
    <property type="status" value="NOT_ANNOTATED_CDS"/>
    <property type="molecule type" value="Genomic_DNA"/>
</dbReference>
<gene>
    <name evidence="1" type="ORF">ZHAS_00018751</name>
</gene>
<name>A0A084WKG6_ANOSI</name>
<dbReference type="Proteomes" id="UP000030765">
    <property type="component" value="Unassembled WGS sequence"/>
</dbReference>
<evidence type="ECO:0000313" key="3">
    <source>
        <dbReference type="Proteomes" id="UP000030765"/>
    </source>
</evidence>
<evidence type="ECO:0000313" key="1">
    <source>
        <dbReference type="EMBL" id="KFB50710.1"/>
    </source>
</evidence>
<reference evidence="2" key="2">
    <citation type="submission" date="2020-05" db="UniProtKB">
        <authorList>
            <consortium name="EnsemblMetazoa"/>
        </authorList>
    </citation>
    <scope>IDENTIFICATION</scope>
</reference>